<dbReference type="InterPro" id="IPR052256">
    <property type="entry name" value="E3_ubiquitin-ligase_CHFR"/>
</dbReference>
<keyword evidence="1" id="KW-0862">Zinc</keyword>
<dbReference type="InterPro" id="IPR013083">
    <property type="entry name" value="Znf_RING/FYVE/PHD"/>
</dbReference>
<dbReference type="Pfam" id="PF13923">
    <property type="entry name" value="zf-C3HC4_2"/>
    <property type="match status" value="1"/>
</dbReference>
<keyword evidence="5" id="KW-1185">Reference proteome</keyword>
<dbReference type="InParanoid" id="A0A0V0QIV8"/>
<dbReference type="SMART" id="SM00184">
    <property type="entry name" value="RING"/>
    <property type="match status" value="1"/>
</dbReference>
<dbReference type="GO" id="GO:0006511">
    <property type="term" value="P:ubiquitin-dependent protein catabolic process"/>
    <property type="evidence" value="ECO:0007669"/>
    <property type="project" value="TreeGrafter"/>
</dbReference>
<proteinExistence type="predicted"/>
<dbReference type="PANTHER" id="PTHR16079">
    <property type="entry name" value="UBIQUITIN LIGASE PROTEIN CHFR"/>
    <property type="match status" value="1"/>
</dbReference>
<feature type="domain" description="RING-type" evidence="3">
    <location>
        <begin position="87"/>
        <end position="126"/>
    </location>
</feature>
<dbReference type="EMBL" id="LDAU01000157">
    <property type="protein sequence ID" value="KRX02164.1"/>
    <property type="molecule type" value="Genomic_DNA"/>
</dbReference>
<evidence type="ECO:0000259" key="3">
    <source>
        <dbReference type="PROSITE" id="PS50089"/>
    </source>
</evidence>
<dbReference type="GO" id="GO:0005634">
    <property type="term" value="C:nucleus"/>
    <property type="evidence" value="ECO:0007669"/>
    <property type="project" value="TreeGrafter"/>
</dbReference>
<name>A0A0V0QIV8_PSEPJ</name>
<evidence type="ECO:0000256" key="2">
    <source>
        <dbReference type="SAM" id="MobiDB-lite"/>
    </source>
</evidence>
<dbReference type="Proteomes" id="UP000054937">
    <property type="component" value="Unassembled WGS sequence"/>
</dbReference>
<feature type="region of interest" description="Disordered" evidence="2">
    <location>
        <begin position="206"/>
        <end position="228"/>
    </location>
</feature>
<organism evidence="4 5">
    <name type="scientific">Pseudocohnilembus persalinus</name>
    <name type="common">Ciliate</name>
    <dbReference type="NCBI Taxonomy" id="266149"/>
    <lineage>
        <taxon>Eukaryota</taxon>
        <taxon>Sar</taxon>
        <taxon>Alveolata</taxon>
        <taxon>Ciliophora</taxon>
        <taxon>Intramacronucleata</taxon>
        <taxon>Oligohymenophorea</taxon>
        <taxon>Scuticociliatia</taxon>
        <taxon>Philasterida</taxon>
        <taxon>Pseudocohnilembidae</taxon>
        <taxon>Pseudocohnilembus</taxon>
    </lineage>
</organism>
<comment type="caution">
    <text evidence="4">The sequence shown here is derived from an EMBL/GenBank/DDBJ whole genome shotgun (WGS) entry which is preliminary data.</text>
</comment>
<reference evidence="4 5" key="1">
    <citation type="journal article" date="2015" name="Sci. Rep.">
        <title>Genome of the facultative scuticociliatosis pathogen Pseudocohnilembus persalinus provides insight into its virulence through horizontal gene transfer.</title>
        <authorList>
            <person name="Xiong J."/>
            <person name="Wang G."/>
            <person name="Cheng J."/>
            <person name="Tian M."/>
            <person name="Pan X."/>
            <person name="Warren A."/>
            <person name="Jiang C."/>
            <person name="Yuan D."/>
            <person name="Miao W."/>
        </authorList>
    </citation>
    <scope>NUCLEOTIDE SEQUENCE [LARGE SCALE GENOMIC DNA]</scope>
    <source>
        <strain evidence="4">36N120E</strain>
    </source>
</reference>
<dbReference type="GO" id="GO:0004842">
    <property type="term" value="F:ubiquitin-protein transferase activity"/>
    <property type="evidence" value="ECO:0007669"/>
    <property type="project" value="TreeGrafter"/>
</dbReference>
<keyword evidence="1" id="KW-0479">Metal-binding</keyword>
<sequence length="228" mass="26970">MSEKYNYANLYSINPQTSTYFNINSKYVTFGSSRFNDFTIKDKHISKIHLLEIKQKFHNAYKNLTNFNQRQINSLAFCKNTEENLQCVICLEFFQNCYTLLPCKHSFCEECCSGQLKQNRRCLQCQKLVKKAVQNQYINNLIQLYYQNNISKFNQEDITIPNLDQHKEMENQFKLKDNDTNKQNAQSGFQNQSEFNLEQYFKEQKIENSDLSADESNDESDISSILKQ</sequence>
<evidence type="ECO:0000256" key="1">
    <source>
        <dbReference type="PROSITE-ProRule" id="PRU00175"/>
    </source>
</evidence>
<dbReference type="SUPFAM" id="SSF57850">
    <property type="entry name" value="RING/U-box"/>
    <property type="match status" value="1"/>
</dbReference>
<dbReference type="AlphaFoldDB" id="A0A0V0QIV8"/>
<dbReference type="InterPro" id="IPR001841">
    <property type="entry name" value="Znf_RING"/>
</dbReference>
<dbReference type="GO" id="GO:0016567">
    <property type="term" value="P:protein ubiquitination"/>
    <property type="evidence" value="ECO:0007669"/>
    <property type="project" value="TreeGrafter"/>
</dbReference>
<dbReference type="GO" id="GO:0008270">
    <property type="term" value="F:zinc ion binding"/>
    <property type="evidence" value="ECO:0007669"/>
    <property type="project" value="UniProtKB-KW"/>
</dbReference>
<dbReference type="PANTHER" id="PTHR16079:SF4">
    <property type="entry name" value="E3 UBIQUITIN-PROTEIN LIGASE CHFR"/>
    <property type="match status" value="1"/>
</dbReference>
<dbReference type="OrthoDB" id="6105938at2759"/>
<evidence type="ECO:0000313" key="5">
    <source>
        <dbReference type="Proteomes" id="UP000054937"/>
    </source>
</evidence>
<accession>A0A0V0QIV8</accession>
<protein>
    <recommendedName>
        <fullName evidence="3">RING-type domain-containing protein</fullName>
    </recommendedName>
</protein>
<keyword evidence="1" id="KW-0863">Zinc-finger</keyword>
<gene>
    <name evidence="4" type="ORF">PPERSA_06359</name>
</gene>
<dbReference type="Gene3D" id="3.30.40.10">
    <property type="entry name" value="Zinc/RING finger domain, C3HC4 (zinc finger)"/>
    <property type="match status" value="1"/>
</dbReference>
<feature type="compositionally biased region" description="Acidic residues" evidence="2">
    <location>
        <begin position="212"/>
        <end position="221"/>
    </location>
</feature>
<dbReference type="PROSITE" id="PS50089">
    <property type="entry name" value="ZF_RING_2"/>
    <property type="match status" value="1"/>
</dbReference>
<evidence type="ECO:0000313" key="4">
    <source>
        <dbReference type="EMBL" id="KRX02164.1"/>
    </source>
</evidence>